<accession>A0A3Q3ICX8</accession>
<name>A0A3Q3ICX8_MONAL</name>
<keyword evidence="2" id="KW-1185">Reference proteome</keyword>
<dbReference type="AlphaFoldDB" id="A0A3Q3ICX8"/>
<dbReference type="Ensembl" id="ENSMALT00000001838.1">
    <property type="protein sequence ID" value="ENSMALP00000001787.1"/>
    <property type="gene ID" value="ENSMALG00000001338.1"/>
</dbReference>
<sequence length="96" mass="10046">MSKTCIMTRDVPDLGGVPPSIAVTVRCITACFSRSSDFCNTNSADTLSPPLTVARVKYSFGVNLNALTVFLPTSASTASDKANFMPGSVFSAMSTV</sequence>
<protein>
    <submittedName>
        <fullName evidence="1">Uncharacterized protein</fullName>
    </submittedName>
</protein>
<proteinExistence type="predicted"/>
<reference evidence="1" key="2">
    <citation type="submission" date="2025-09" db="UniProtKB">
        <authorList>
            <consortium name="Ensembl"/>
        </authorList>
    </citation>
    <scope>IDENTIFICATION</scope>
</reference>
<dbReference type="Proteomes" id="UP000261600">
    <property type="component" value="Unplaced"/>
</dbReference>
<reference evidence="1" key="1">
    <citation type="submission" date="2025-08" db="UniProtKB">
        <authorList>
            <consortium name="Ensembl"/>
        </authorList>
    </citation>
    <scope>IDENTIFICATION</scope>
</reference>
<evidence type="ECO:0000313" key="1">
    <source>
        <dbReference type="Ensembl" id="ENSMALP00000001787.1"/>
    </source>
</evidence>
<organism evidence="1 2">
    <name type="scientific">Monopterus albus</name>
    <name type="common">Swamp eel</name>
    <dbReference type="NCBI Taxonomy" id="43700"/>
    <lineage>
        <taxon>Eukaryota</taxon>
        <taxon>Metazoa</taxon>
        <taxon>Chordata</taxon>
        <taxon>Craniata</taxon>
        <taxon>Vertebrata</taxon>
        <taxon>Euteleostomi</taxon>
        <taxon>Actinopterygii</taxon>
        <taxon>Neopterygii</taxon>
        <taxon>Teleostei</taxon>
        <taxon>Neoteleostei</taxon>
        <taxon>Acanthomorphata</taxon>
        <taxon>Anabantaria</taxon>
        <taxon>Synbranchiformes</taxon>
        <taxon>Synbranchidae</taxon>
        <taxon>Monopterus</taxon>
    </lineage>
</organism>
<evidence type="ECO:0000313" key="2">
    <source>
        <dbReference type="Proteomes" id="UP000261600"/>
    </source>
</evidence>